<dbReference type="PANTHER" id="PTHR42691:SF1">
    <property type="entry name" value="ASPARTATE AMINOTRANSFERASE YHDR-RELATED"/>
    <property type="match status" value="1"/>
</dbReference>
<reference evidence="3" key="1">
    <citation type="submission" date="2018-04" db="EMBL/GenBank/DDBJ databases">
        <title>Draft genome sequence of the Candidatus Spirobacillus cienkowskii, a pathogen of freshwater Daphnia species, reconstructed from hemolymph metagenomic reads.</title>
        <authorList>
            <person name="Bresciani L."/>
            <person name="Lemos L.N."/>
            <person name="Wale N."/>
            <person name="Lin J.Y."/>
            <person name="Fernandes G.R."/>
            <person name="Duffy M.A."/>
            <person name="Rodrigues J.M."/>
        </authorList>
    </citation>
    <scope>NUCLEOTIDE SEQUENCE [LARGE SCALE GENOMIC DNA]</scope>
    <source>
        <strain evidence="3">Binning01</strain>
    </source>
</reference>
<comment type="cofactor">
    <cofactor evidence="1">
        <name>pyridoxal 5'-phosphate</name>
        <dbReference type="ChEBI" id="CHEBI:597326"/>
    </cofactor>
</comment>
<dbReference type="PANTHER" id="PTHR42691">
    <property type="entry name" value="ASPARTATE AMINOTRANSFERASE YHDR-RELATED"/>
    <property type="match status" value="1"/>
</dbReference>
<dbReference type="GO" id="GO:0030170">
    <property type="term" value="F:pyridoxal phosphate binding"/>
    <property type="evidence" value="ECO:0007669"/>
    <property type="project" value="InterPro"/>
</dbReference>
<dbReference type="InterPro" id="IPR015421">
    <property type="entry name" value="PyrdxlP-dep_Trfase_major"/>
</dbReference>
<keyword evidence="1 3" id="KW-0032">Aminotransferase</keyword>
<dbReference type="InterPro" id="IPR015424">
    <property type="entry name" value="PyrdxlP-dep_Trfase"/>
</dbReference>
<evidence type="ECO:0000256" key="1">
    <source>
        <dbReference type="RuleBase" id="RU000481"/>
    </source>
</evidence>
<proteinExistence type="inferred from homology"/>
<dbReference type="Pfam" id="PF00155">
    <property type="entry name" value="Aminotran_1_2"/>
    <property type="match status" value="1"/>
</dbReference>
<dbReference type="EC" id="2.6.1.-" evidence="1"/>
<sequence length="403" mass="46021">MMNEFKKQKIAKYFSKKFDKLSQMGGDIRRIFMLGQKLKETNLDLNLIDLSLGNPDLEPPQELKKILTELVSSKEKGNHRYMDAAGLMEVRQFLANRLSQSEGIDVSPDSVYLSVGAAGALQILFRTFLDPNDEVIIFAPYFPEYIPYTHNFGAKPIIVKSNSFHNPILKDFEKKISHKTKLIVLNSPNNPAGIAYQEEVLQKIIDILKLRLKKYNQVIQIISDEPYYRIVYDSKSSYSLLKNYPFTWIVRSFSKDLGLAGERIGFIAWKNDKFAFDLSQALRNSSRVLGFVSAPRLMQRLIPYAYDFKVDVAVYQKRVLSFIKILEECGVKTQTPDAGFFVFPKSPQKDDRQFCEELVHAGVLCVPGSAFGCPGYFRASLTQGQEHIEDAARRIVRLCNKLI</sequence>
<dbReference type="SUPFAM" id="SSF53383">
    <property type="entry name" value="PLP-dependent transferases"/>
    <property type="match status" value="1"/>
</dbReference>
<evidence type="ECO:0000313" key="3">
    <source>
        <dbReference type="EMBL" id="RDB36313.1"/>
    </source>
</evidence>
<comment type="similarity">
    <text evidence="1">Belongs to the class-I pyridoxal-phosphate-dependent aminotransferase family.</text>
</comment>
<comment type="caution">
    <text evidence="3">The sequence shown here is derived from an EMBL/GenBank/DDBJ whole genome shotgun (WGS) entry which is preliminary data.</text>
</comment>
<organism evidence="3 4">
    <name type="scientific">Spirobacillus cienkowskii</name>
    <dbReference type="NCBI Taxonomy" id="495820"/>
    <lineage>
        <taxon>Bacteria</taxon>
        <taxon>Pseudomonadati</taxon>
        <taxon>Bdellovibrionota</taxon>
        <taxon>Oligoflexia</taxon>
        <taxon>Silvanigrellales</taxon>
        <taxon>Spirobacillus</taxon>
    </lineage>
</organism>
<dbReference type="AlphaFoldDB" id="A0A369KX52"/>
<dbReference type="PROSITE" id="PS00105">
    <property type="entry name" value="AA_TRANSFER_CLASS_1"/>
    <property type="match status" value="1"/>
</dbReference>
<name>A0A369KX52_9BACT</name>
<gene>
    <name evidence="3" type="ORF">DCC88_05915</name>
</gene>
<dbReference type="GO" id="GO:0008483">
    <property type="term" value="F:transaminase activity"/>
    <property type="evidence" value="ECO:0007669"/>
    <property type="project" value="UniProtKB-KW"/>
</dbReference>
<evidence type="ECO:0000259" key="2">
    <source>
        <dbReference type="Pfam" id="PF00155"/>
    </source>
</evidence>
<dbReference type="NCBIfam" id="NF005305">
    <property type="entry name" value="PRK06836.1"/>
    <property type="match status" value="1"/>
</dbReference>
<keyword evidence="4" id="KW-1185">Reference proteome</keyword>
<dbReference type="InterPro" id="IPR004838">
    <property type="entry name" value="NHTrfase_class1_PyrdxlP-BS"/>
</dbReference>
<dbReference type="Proteomes" id="UP000253934">
    <property type="component" value="Unassembled WGS sequence"/>
</dbReference>
<protein>
    <recommendedName>
        <fullName evidence="1">Aminotransferase</fullName>
        <ecNumber evidence="1">2.6.1.-</ecNumber>
    </recommendedName>
</protein>
<evidence type="ECO:0000313" key="4">
    <source>
        <dbReference type="Proteomes" id="UP000253934"/>
    </source>
</evidence>
<dbReference type="CDD" id="cd00609">
    <property type="entry name" value="AAT_like"/>
    <property type="match status" value="1"/>
</dbReference>
<dbReference type="EMBL" id="QOVW01000063">
    <property type="protein sequence ID" value="RDB36313.1"/>
    <property type="molecule type" value="Genomic_DNA"/>
</dbReference>
<keyword evidence="1" id="KW-0808">Transferase</keyword>
<feature type="domain" description="Aminotransferase class I/classII large" evidence="2">
    <location>
        <begin position="47"/>
        <end position="395"/>
    </location>
</feature>
<accession>A0A369KX52</accession>
<dbReference type="InterPro" id="IPR004839">
    <property type="entry name" value="Aminotransferase_I/II_large"/>
</dbReference>
<dbReference type="Gene3D" id="3.40.640.10">
    <property type="entry name" value="Type I PLP-dependent aspartate aminotransferase-like (Major domain)"/>
    <property type="match status" value="1"/>
</dbReference>